<dbReference type="OrthoDB" id="4193483at2"/>
<feature type="transmembrane region" description="Helical" evidence="1">
    <location>
        <begin position="157"/>
        <end position="177"/>
    </location>
</feature>
<name>A0A177HHJ4_9ACTN</name>
<dbReference type="EMBL" id="LOHS01000174">
    <property type="protein sequence ID" value="OAH09857.1"/>
    <property type="molecule type" value="Genomic_DNA"/>
</dbReference>
<dbReference type="STRING" id="1716141.STSP_68560"/>
<keyword evidence="1" id="KW-1133">Transmembrane helix</keyword>
<dbReference type="AlphaFoldDB" id="A0A177HHJ4"/>
<evidence type="ECO:0000313" key="2">
    <source>
        <dbReference type="EMBL" id="OAH09857.1"/>
    </source>
</evidence>
<accession>A0A177HHJ4</accession>
<dbReference type="RefSeq" id="WP_067284806.1">
    <property type="nucleotide sequence ID" value="NZ_LOHS01000174.1"/>
</dbReference>
<feature type="transmembrane region" description="Helical" evidence="1">
    <location>
        <begin position="189"/>
        <end position="211"/>
    </location>
</feature>
<proteinExistence type="predicted"/>
<gene>
    <name evidence="2" type="ORF">STSP_68560</name>
</gene>
<reference evidence="2 3" key="1">
    <citation type="submission" date="2015-12" db="EMBL/GenBank/DDBJ databases">
        <title>Genome sequence of Streptomyces sp. G25.</title>
        <authorList>
            <person name="Poehlein A."/>
            <person name="Roettig A."/>
            <person name="Hiessl S."/>
            <person name="Hauschild P."/>
            <person name="Schauer J."/>
            <person name="Madkour M.H."/>
            <person name="Al-Ansari A.M."/>
            <person name="Almakishah N.H."/>
            <person name="Steinbuechel A."/>
            <person name="Daniel R."/>
        </authorList>
    </citation>
    <scope>NUCLEOTIDE SEQUENCE [LARGE SCALE GENOMIC DNA]</scope>
    <source>
        <strain evidence="3">G25(2015)</strain>
    </source>
</reference>
<dbReference type="PATRIC" id="fig|1716141.3.peg.7251"/>
<comment type="caution">
    <text evidence="2">The sequence shown here is derived from an EMBL/GenBank/DDBJ whole genome shotgun (WGS) entry which is preliminary data.</text>
</comment>
<feature type="transmembrane region" description="Helical" evidence="1">
    <location>
        <begin position="21"/>
        <end position="43"/>
    </location>
</feature>
<keyword evidence="3" id="KW-1185">Reference proteome</keyword>
<organism evidence="2 3">
    <name type="scientific">Streptomyces jeddahensis</name>
    <dbReference type="NCBI Taxonomy" id="1716141"/>
    <lineage>
        <taxon>Bacteria</taxon>
        <taxon>Bacillati</taxon>
        <taxon>Actinomycetota</taxon>
        <taxon>Actinomycetes</taxon>
        <taxon>Kitasatosporales</taxon>
        <taxon>Streptomycetaceae</taxon>
        <taxon>Streptomyces</taxon>
    </lineage>
</organism>
<sequence length="269" mass="29345">MSRSKRAEARRLRRARWNWAWGLLVVPLAAMAGAAGVVVLATVPDSVDEVRAFRFARPCTLPGAATANCLRTYPATVRGTAIENQGRSQLYLLKLDGPHPIPAELDMDDEVPLLRHLRKGDHVTVTVWRDYAMAVNKDGVTQESTDTPEGLPEIQTAFALDLLTVGGYGGFAGVTAVRHARRRSLPRSVVLWGRWAVGAVLASVPAGIVGYETGTGPVGVALLWLVLLPVVWLVVERVERHDPGRHSRRPAPSRAADTGTWLRYLQGRS</sequence>
<dbReference type="Proteomes" id="UP000077381">
    <property type="component" value="Unassembled WGS sequence"/>
</dbReference>
<keyword evidence="1" id="KW-0472">Membrane</keyword>
<feature type="transmembrane region" description="Helical" evidence="1">
    <location>
        <begin position="217"/>
        <end position="235"/>
    </location>
</feature>
<keyword evidence="1" id="KW-0812">Transmembrane</keyword>
<evidence type="ECO:0000313" key="3">
    <source>
        <dbReference type="Proteomes" id="UP000077381"/>
    </source>
</evidence>
<evidence type="ECO:0000256" key="1">
    <source>
        <dbReference type="SAM" id="Phobius"/>
    </source>
</evidence>
<protein>
    <submittedName>
        <fullName evidence="2">Uncharacterized protein</fullName>
    </submittedName>
</protein>